<organism evidence="1 2">
    <name type="scientific">Paenibacillus suaedae</name>
    <dbReference type="NCBI Taxonomy" id="3077233"/>
    <lineage>
        <taxon>Bacteria</taxon>
        <taxon>Bacillati</taxon>
        <taxon>Bacillota</taxon>
        <taxon>Bacilli</taxon>
        <taxon>Bacillales</taxon>
        <taxon>Paenibacillaceae</taxon>
        <taxon>Paenibacillus</taxon>
    </lineage>
</organism>
<dbReference type="AlphaFoldDB" id="A0AAJ2K0Z2"/>
<evidence type="ECO:0000313" key="2">
    <source>
        <dbReference type="Proteomes" id="UP001250538"/>
    </source>
</evidence>
<gene>
    <name evidence="1" type="ORF">RQP50_27435</name>
</gene>
<proteinExistence type="predicted"/>
<dbReference type="RefSeq" id="WP_315747328.1">
    <property type="nucleotide sequence ID" value="NZ_JAVYAA010000010.1"/>
</dbReference>
<dbReference type="Proteomes" id="UP001250538">
    <property type="component" value="Unassembled WGS sequence"/>
</dbReference>
<evidence type="ECO:0000313" key="1">
    <source>
        <dbReference type="EMBL" id="MDT8979967.1"/>
    </source>
</evidence>
<dbReference type="EMBL" id="JAVYAA010000010">
    <property type="protein sequence ID" value="MDT8979967.1"/>
    <property type="molecule type" value="Genomic_DNA"/>
</dbReference>
<sequence length="100" mass="11240">MYAIYKEANNQVEYLFFNPTPEQKTKPGIEIEGVFPTPDAIPGMVPVLKVDVGKVRLYYDYERPDTIESRVHELQKENTELKLALAELAELVAGGAKENG</sequence>
<accession>A0AAJ2K0Z2</accession>
<name>A0AAJ2K0Z2_9BACL</name>
<keyword evidence="2" id="KW-1185">Reference proteome</keyword>
<reference evidence="2" key="1">
    <citation type="submission" date="2023-09" db="EMBL/GenBank/DDBJ databases">
        <title>Paenibacillus sp. chi10 Genome sequencing and assembly.</title>
        <authorList>
            <person name="Kim I."/>
        </authorList>
    </citation>
    <scope>NUCLEOTIDE SEQUENCE [LARGE SCALE GENOMIC DNA]</scope>
    <source>
        <strain evidence="2">chi10</strain>
    </source>
</reference>
<comment type="caution">
    <text evidence="1">The sequence shown here is derived from an EMBL/GenBank/DDBJ whole genome shotgun (WGS) entry which is preliminary data.</text>
</comment>
<protein>
    <submittedName>
        <fullName evidence="1">Uncharacterized protein</fullName>
    </submittedName>
</protein>